<feature type="domain" description="Putative component of 'biosynthetic module'" evidence="1">
    <location>
        <begin position="19"/>
        <end position="274"/>
    </location>
</feature>
<dbReference type="EMBL" id="OAOP01000002">
    <property type="protein sequence ID" value="SNX68270.1"/>
    <property type="molecule type" value="Genomic_DNA"/>
</dbReference>
<dbReference type="InterPro" id="IPR025647">
    <property type="entry name" value="YceG_bac"/>
</dbReference>
<dbReference type="RefSeq" id="WP_097157626.1">
    <property type="nucleotide sequence ID" value="NZ_JBEPMQ010000001.1"/>
</dbReference>
<accession>A0A285CL49</accession>
<evidence type="ECO:0000313" key="3">
    <source>
        <dbReference type="Proteomes" id="UP000219546"/>
    </source>
</evidence>
<sequence length="549" mass="64537">MYQDNLYGKLHPKILSIRAEEWEEVLKKDLTNRPSFEIKQNELTFSQIVSLHLGTPFDIDEYYNRLYDYVHDRTFGFAHLDHFNLDKTIEQKDFQALQKLILTSREEKLSINRFVAFLDGENLLIRDKNPAINRRIREAMVETLRLFESTEQNGLQSANLRRVLVDVIKWAKNHLPILLDSSNPEKSLARVLWYGDANESQVYFLYYMYVLGFDLAIFNPAGDDPISKLKNSMTYSFIYTYPDQSEPEPFPKERRRRQATVAYRASREIEAILNHEGSLLYKPWQLRDYTPSSLTLKTTYDELFILIKEKAFVRPEFEVKNGHVNIPSIFAKIMGVSRDRKEYWERIQFLMQLPHTQLIQQFPFTRPVNNDFRFHYQDALGQDGLLSPEKMMRSHYWKYKHLATGLQKGIAHAIRTLCSRPSLLPVHGESKEEVNIYMFTQSMQIPANILQLLQTFDYSQDVPTLVLYNNELNGQLSRSDAVILLLLNQFGVDIVLYNPPGHNDLENYMDPDKFDTHWLDDMVFNLEFKEPSIIKKIFSQGFLKNLRGD</sequence>
<dbReference type="AlphaFoldDB" id="A0A285CL49"/>
<protein>
    <submittedName>
        <fullName evidence="2">YceG-like Ter operon protein</fullName>
    </submittedName>
</protein>
<organism evidence="2 3">
    <name type="scientific">Bacillus oleivorans</name>
    <dbReference type="NCBI Taxonomy" id="1448271"/>
    <lineage>
        <taxon>Bacteria</taxon>
        <taxon>Bacillati</taxon>
        <taxon>Bacillota</taxon>
        <taxon>Bacilli</taxon>
        <taxon>Bacillales</taxon>
        <taxon>Bacillaceae</taxon>
        <taxon>Bacillus</taxon>
    </lineage>
</organism>
<dbReference type="Pfam" id="PF14266">
    <property type="entry name" value="YceG_bac"/>
    <property type="match status" value="2"/>
</dbReference>
<name>A0A285CL49_9BACI</name>
<evidence type="ECO:0000259" key="1">
    <source>
        <dbReference type="Pfam" id="PF14266"/>
    </source>
</evidence>
<proteinExistence type="predicted"/>
<gene>
    <name evidence="2" type="ORF">SAMN05877753_102443</name>
</gene>
<keyword evidence="3" id="KW-1185">Reference proteome</keyword>
<dbReference type="Proteomes" id="UP000219546">
    <property type="component" value="Unassembled WGS sequence"/>
</dbReference>
<reference evidence="2 3" key="1">
    <citation type="submission" date="2017-08" db="EMBL/GenBank/DDBJ databases">
        <authorList>
            <person name="de Groot N.N."/>
        </authorList>
    </citation>
    <scope>NUCLEOTIDE SEQUENCE [LARGE SCALE GENOMIC DNA]</scope>
    <source>
        <strain evidence="2 3">JC228</strain>
    </source>
</reference>
<feature type="domain" description="Putative component of 'biosynthetic module'" evidence="1">
    <location>
        <begin position="297"/>
        <end position="515"/>
    </location>
</feature>
<dbReference type="OrthoDB" id="2421008at2"/>
<evidence type="ECO:0000313" key="2">
    <source>
        <dbReference type="EMBL" id="SNX68270.1"/>
    </source>
</evidence>